<dbReference type="GO" id="GO:0009966">
    <property type="term" value="P:regulation of signal transduction"/>
    <property type="evidence" value="ECO:0007669"/>
    <property type="project" value="InterPro"/>
</dbReference>
<gene>
    <name evidence="4" type="ORF">rCG_53187</name>
</gene>
<dbReference type="Gene3D" id="6.10.250.1050">
    <property type="match status" value="1"/>
</dbReference>
<reference evidence="4" key="2">
    <citation type="submission" date="2005-07" db="EMBL/GenBank/DDBJ databases">
        <authorList>
            <person name="Mural R.J."/>
            <person name="Li P.W."/>
            <person name="Adams M.D."/>
            <person name="Amanatides P.G."/>
            <person name="Baden-Tillson H."/>
            <person name="Barnstead M."/>
            <person name="Chin S.H."/>
            <person name="Dew I."/>
            <person name="Evans C.A."/>
            <person name="Ferriera S."/>
            <person name="Flanigan M."/>
            <person name="Fosler C."/>
            <person name="Glodek A."/>
            <person name="Gu Z."/>
            <person name="Holt R.A."/>
            <person name="Jennings D."/>
            <person name="Kraft C.L."/>
            <person name="Lu F."/>
            <person name="Nguyen T."/>
            <person name="Nusskern D.R."/>
            <person name="Pfannkoch C.M."/>
            <person name="Sitter C."/>
            <person name="Sutton G.G."/>
            <person name="Venter J.C."/>
            <person name="Wang Z."/>
            <person name="Woodage T."/>
            <person name="Zheng X.H."/>
            <person name="Zhong F."/>
        </authorList>
    </citation>
    <scope>NUCLEOTIDE SEQUENCE</scope>
    <source>
        <strain evidence="4">BN</strain>
    </source>
</reference>
<evidence type="ECO:0000256" key="3">
    <source>
        <dbReference type="SAM" id="MobiDB-lite"/>
    </source>
</evidence>
<proteinExistence type="inferred from homology"/>
<name>A6JMD1_RAT</name>
<reference evidence="4" key="1">
    <citation type="journal article" date="2005" name="Genome Res.">
        <title>Gene and alternative splicing annotation with AIR.</title>
        <authorList>
            <person name="Florea L."/>
            <person name="Di Francesco V."/>
            <person name="Miller J."/>
            <person name="Turner R."/>
            <person name="Yao A."/>
            <person name="Harris M."/>
            <person name="Walenz B."/>
            <person name="Mobarry C."/>
            <person name="Merkulov G.V."/>
            <person name="Charlab R."/>
            <person name="Dew I."/>
            <person name="Deng Z."/>
            <person name="Istrail S."/>
            <person name="Li P."/>
            <person name="Sutton G."/>
        </authorList>
    </citation>
    <scope>NUCLEOTIDE SEQUENCE</scope>
    <source>
        <strain evidence="4">BN</strain>
    </source>
</reference>
<keyword evidence="2" id="KW-0650">Protein phosphatase inhibitor</keyword>
<sequence>MASLAVASIEHPFGTFEEKLGKKSQKWDEMNILETYHPANKDYGLMKKSKPNTLYRNTVADYDDSDNDSEVNEIMNPDFLTKKLAVDEASEPTNVILEQESSGEKDDEELEKKQQFDMKRKLHYNE</sequence>
<organism evidence="4">
    <name type="scientific">Rattus norvegicus</name>
    <name type="common">Rat</name>
    <dbReference type="NCBI Taxonomy" id="10116"/>
    <lineage>
        <taxon>Eukaryota</taxon>
        <taxon>Metazoa</taxon>
        <taxon>Chordata</taxon>
        <taxon>Craniata</taxon>
        <taxon>Vertebrata</taxon>
        <taxon>Euteleostomi</taxon>
        <taxon>Mammalia</taxon>
        <taxon>Eutheria</taxon>
        <taxon>Euarchontoglires</taxon>
        <taxon>Glires</taxon>
        <taxon>Rodentia</taxon>
        <taxon>Myomorpha</taxon>
        <taxon>Muroidea</taxon>
        <taxon>Muridae</taxon>
        <taxon>Murinae</taxon>
        <taxon>Rattus</taxon>
    </lineage>
</organism>
<dbReference type="Pfam" id="PF04979">
    <property type="entry name" value="IPP-2"/>
    <property type="match status" value="1"/>
</dbReference>
<accession>A6JMD1</accession>
<dbReference type="PANTHER" id="PTHR12398">
    <property type="entry name" value="PROTEIN PHOSPHATASE INHIBITOR"/>
    <property type="match status" value="1"/>
</dbReference>
<comment type="similarity">
    <text evidence="1">Belongs to the protein phosphatase inhibitor 2 family.</text>
</comment>
<evidence type="ECO:0000256" key="2">
    <source>
        <dbReference type="ARBA" id="ARBA00023272"/>
    </source>
</evidence>
<dbReference type="InterPro" id="IPR007062">
    <property type="entry name" value="PPI-2"/>
</dbReference>
<evidence type="ECO:0000313" key="4">
    <source>
        <dbReference type="EMBL" id="EDM10793.1"/>
    </source>
</evidence>
<feature type="compositionally biased region" description="Basic and acidic residues" evidence="3">
    <location>
        <begin position="110"/>
        <end position="126"/>
    </location>
</feature>
<dbReference type="AlphaFoldDB" id="A6JMD1"/>
<dbReference type="EMBL" id="CH473991">
    <property type="protein sequence ID" value="EDM10793.1"/>
    <property type="molecule type" value="Genomic_DNA"/>
</dbReference>
<dbReference type="GO" id="GO:0004864">
    <property type="term" value="F:protein phosphatase inhibitor activity"/>
    <property type="evidence" value="ECO:0007669"/>
    <property type="project" value="UniProtKB-KW"/>
</dbReference>
<evidence type="ECO:0000256" key="1">
    <source>
        <dbReference type="ARBA" id="ARBA00005472"/>
    </source>
</evidence>
<dbReference type="PANTHER" id="PTHR12398:SF20">
    <property type="entry name" value="PROTEIN PHOSPHATASE 1 REGULATORY INHIBITOR SUBUNIT 2"/>
    <property type="match status" value="1"/>
</dbReference>
<feature type="region of interest" description="Disordered" evidence="3">
    <location>
        <begin position="91"/>
        <end position="126"/>
    </location>
</feature>
<dbReference type="OMA" id="NEIMNPD"/>
<dbReference type="Proteomes" id="UP000234681">
    <property type="component" value="Chromosome X"/>
</dbReference>
<protein>
    <submittedName>
        <fullName evidence="4">RCG53187</fullName>
    </submittedName>
</protein>